<sequence>MDIDTIRAFVTVAELKSLSAAAFRMNHLQSNMTAKIKKIEAHYAQQLFIRSSKGMELTVEGKRLYTHYKKLLSLWEEAEQEMKQLEPKLRLGTMQSVIGSEITATLAGLYEKYPQLSVTLQTGSTAEMEQALMNGTIDLAFAIGASSKTEQLHYKKIGLEEVVLVGKGAVPGMSLKSILPGATVLILSEQCLYTSRMAQLFSDFGLPKAPVTQVAVVETLLQFAALGMGITLMSKRIVERLGVTNYLELPAEQRFLDKYVVTRQGYELSPLEKQFIEASHFL</sequence>
<dbReference type="Gene3D" id="3.40.190.290">
    <property type="match status" value="1"/>
</dbReference>
<evidence type="ECO:0000256" key="2">
    <source>
        <dbReference type="ARBA" id="ARBA00023015"/>
    </source>
</evidence>
<feature type="domain" description="HTH lysR-type" evidence="5">
    <location>
        <begin position="1"/>
        <end position="58"/>
    </location>
</feature>
<dbReference type="EMBL" id="BJMH01000001">
    <property type="protein sequence ID" value="GEB30705.1"/>
    <property type="molecule type" value="Genomic_DNA"/>
</dbReference>
<dbReference type="InterPro" id="IPR036388">
    <property type="entry name" value="WH-like_DNA-bd_sf"/>
</dbReference>
<gene>
    <name evidence="6" type="ORF">BPA01_02850</name>
</gene>
<evidence type="ECO:0000256" key="1">
    <source>
        <dbReference type="ARBA" id="ARBA00009437"/>
    </source>
</evidence>
<dbReference type="Pfam" id="PF00126">
    <property type="entry name" value="HTH_1"/>
    <property type="match status" value="1"/>
</dbReference>
<dbReference type="Proteomes" id="UP000316882">
    <property type="component" value="Unassembled WGS sequence"/>
</dbReference>
<reference evidence="6 7" key="1">
    <citation type="submission" date="2019-06" db="EMBL/GenBank/DDBJ databases">
        <title>Whole genome shotgun sequence of Brevibacillus parabrevis NBRC 12334.</title>
        <authorList>
            <person name="Hosoyama A."/>
            <person name="Uohara A."/>
            <person name="Ohji S."/>
            <person name="Ichikawa N."/>
        </authorList>
    </citation>
    <scope>NUCLEOTIDE SEQUENCE [LARGE SCALE GENOMIC DNA]</scope>
    <source>
        <strain evidence="6 7">NBRC 12334</strain>
    </source>
</reference>
<keyword evidence="3" id="KW-0238">DNA-binding</keyword>
<dbReference type="PANTHER" id="PTHR30126">
    <property type="entry name" value="HTH-TYPE TRANSCRIPTIONAL REGULATOR"/>
    <property type="match status" value="1"/>
</dbReference>
<dbReference type="InterPro" id="IPR005119">
    <property type="entry name" value="LysR_subst-bd"/>
</dbReference>
<evidence type="ECO:0000256" key="3">
    <source>
        <dbReference type="ARBA" id="ARBA00023125"/>
    </source>
</evidence>
<dbReference type="GO" id="GO:0003700">
    <property type="term" value="F:DNA-binding transcription factor activity"/>
    <property type="evidence" value="ECO:0007669"/>
    <property type="project" value="InterPro"/>
</dbReference>
<keyword evidence="4" id="KW-0804">Transcription</keyword>
<proteinExistence type="inferred from homology"/>
<organism evidence="6 7">
    <name type="scientific">Brevibacillus parabrevis</name>
    <dbReference type="NCBI Taxonomy" id="54914"/>
    <lineage>
        <taxon>Bacteria</taxon>
        <taxon>Bacillati</taxon>
        <taxon>Bacillota</taxon>
        <taxon>Bacilli</taxon>
        <taxon>Bacillales</taxon>
        <taxon>Paenibacillaceae</taxon>
        <taxon>Brevibacillus</taxon>
    </lineage>
</organism>
<dbReference type="InterPro" id="IPR000847">
    <property type="entry name" value="LysR_HTH_N"/>
</dbReference>
<evidence type="ECO:0000256" key="4">
    <source>
        <dbReference type="ARBA" id="ARBA00023163"/>
    </source>
</evidence>
<dbReference type="RefSeq" id="WP_122962972.1">
    <property type="nucleotide sequence ID" value="NZ_BJMH01000001.1"/>
</dbReference>
<dbReference type="PROSITE" id="PS50931">
    <property type="entry name" value="HTH_LYSR"/>
    <property type="match status" value="1"/>
</dbReference>
<protein>
    <submittedName>
        <fullName evidence="6">LysR family transcriptional regulator</fullName>
    </submittedName>
</protein>
<dbReference type="AlphaFoldDB" id="A0A4Y3PDI6"/>
<comment type="caution">
    <text evidence="6">The sequence shown here is derived from an EMBL/GenBank/DDBJ whole genome shotgun (WGS) entry which is preliminary data.</text>
</comment>
<evidence type="ECO:0000313" key="7">
    <source>
        <dbReference type="Proteomes" id="UP000316882"/>
    </source>
</evidence>
<evidence type="ECO:0000313" key="6">
    <source>
        <dbReference type="EMBL" id="GEB30705.1"/>
    </source>
</evidence>
<dbReference type="SUPFAM" id="SSF46785">
    <property type="entry name" value="Winged helix' DNA-binding domain"/>
    <property type="match status" value="1"/>
</dbReference>
<dbReference type="SUPFAM" id="SSF53850">
    <property type="entry name" value="Periplasmic binding protein-like II"/>
    <property type="match status" value="1"/>
</dbReference>
<dbReference type="Gene3D" id="1.10.10.10">
    <property type="entry name" value="Winged helix-like DNA-binding domain superfamily/Winged helix DNA-binding domain"/>
    <property type="match status" value="1"/>
</dbReference>
<keyword evidence="7" id="KW-1185">Reference proteome</keyword>
<dbReference type="PANTHER" id="PTHR30126:SF40">
    <property type="entry name" value="HTH-TYPE TRANSCRIPTIONAL REGULATOR GLTR"/>
    <property type="match status" value="1"/>
</dbReference>
<keyword evidence="2" id="KW-0805">Transcription regulation</keyword>
<comment type="similarity">
    <text evidence="1">Belongs to the LysR transcriptional regulatory family.</text>
</comment>
<name>A0A4Y3PDI6_BREPA</name>
<dbReference type="GO" id="GO:0000976">
    <property type="term" value="F:transcription cis-regulatory region binding"/>
    <property type="evidence" value="ECO:0007669"/>
    <property type="project" value="TreeGrafter"/>
</dbReference>
<evidence type="ECO:0000259" key="5">
    <source>
        <dbReference type="PROSITE" id="PS50931"/>
    </source>
</evidence>
<dbReference type="Pfam" id="PF03466">
    <property type="entry name" value="LysR_substrate"/>
    <property type="match status" value="1"/>
</dbReference>
<accession>A0A4Y3PDI6</accession>
<dbReference type="InterPro" id="IPR036390">
    <property type="entry name" value="WH_DNA-bd_sf"/>
</dbReference>
<dbReference type="STRING" id="54914.AV540_16535"/>